<sequence length="74" mass="7899">MAVSVNLDSLLDKAYENKALTEILDAPVAALSGVSEGDAEKLKAAFNIKTVRDLGTNKYFRAAVTLLDLEKNSG</sequence>
<evidence type="ECO:0000313" key="1">
    <source>
        <dbReference type="EMBL" id="PRY42796.1"/>
    </source>
</evidence>
<name>A0A2T0TAV5_9PSEU</name>
<comment type="caution">
    <text evidence="1">The sequence shown here is derived from an EMBL/GenBank/DDBJ whole genome shotgun (WGS) entry which is preliminary data.</text>
</comment>
<accession>A0A2T0TAV5</accession>
<protein>
    <submittedName>
        <fullName evidence="1">Uncharacterized protein</fullName>
    </submittedName>
</protein>
<dbReference type="Proteomes" id="UP000239494">
    <property type="component" value="Unassembled WGS sequence"/>
</dbReference>
<organism evidence="1 2">
    <name type="scientific">Umezawaea tangerina</name>
    <dbReference type="NCBI Taxonomy" id="84725"/>
    <lineage>
        <taxon>Bacteria</taxon>
        <taxon>Bacillati</taxon>
        <taxon>Actinomycetota</taxon>
        <taxon>Actinomycetes</taxon>
        <taxon>Pseudonocardiales</taxon>
        <taxon>Pseudonocardiaceae</taxon>
        <taxon>Umezawaea</taxon>
    </lineage>
</organism>
<dbReference type="OrthoDB" id="332209at2"/>
<reference evidence="1 2" key="1">
    <citation type="submission" date="2018-03" db="EMBL/GenBank/DDBJ databases">
        <title>Genomic Encyclopedia of Archaeal and Bacterial Type Strains, Phase II (KMG-II): from individual species to whole genera.</title>
        <authorList>
            <person name="Goeker M."/>
        </authorList>
    </citation>
    <scope>NUCLEOTIDE SEQUENCE [LARGE SCALE GENOMIC DNA]</scope>
    <source>
        <strain evidence="1 2">DSM 44720</strain>
    </source>
</reference>
<dbReference type="EMBL" id="PVTF01000004">
    <property type="protein sequence ID" value="PRY42796.1"/>
    <property type="molecule type" value="Genomic_DNA"/>
</dbReference>
<keyword evidence="2" id="KW-1185">Reference proteome</keyword>
<proteinExistence type="predicted"/>
<evidence type="ECO:0000313" key="2">
    <source>
        <dbReference type="Proteomes" id="UP000239494"/>
    </source>
</evidence>
<dbReference type="AlphaFoldDB" id="A0A2T0TAV5"/>
<dbReference type="RefSeq" id="WP_106188153.1">
    <property type="nucleotide sequence ID" value="NZ_PVTF01000004.1"/>
</dbReference>
<gene>
    <name evidence="1" type="ORF">CLV43_104633</name>
</gene>